<gene>
    <name evidence="1" type="ORF">FC37_GL000941</name>
</gene>
<proteinExistence type="predicted"/>
<protein>
    <submittedName>
        <fullName evidence="1">Uncharacterized protein</fullName>
    </submittedName>
</protein>
<dbReference type="Gene3D" id="3.20.80.10">
    <property type="entry name" value="Regulatory factor, effector binding domain"/>
    <property type="match status" value="1"/>
</dbReference>
<dbReference type="STRING" id="1423748.FC37_GL000941"/>
<dbReference type="eggNOG" id="COG4832">
    <property type="taxonomic scope" value="Bacteria"/>
</dbReference>
<dbReference type="AlphaFoldDB" id="A0A0R1NT18"/>
<organism evidence="1 2">
    <name type="scientific">Lactobacillus gallinarum DSM 10532 = JCM 2011</name>
    <dbReference type="NCBI Taxonomy" id="1423748"/>
    <lineage>
        <taxon>Bacteria</taxon>
        <taxon>Bacillati</taxon>
        <taxon>Bacillota</taxon>
        <taxon>Bacilli</taxon>
        <taxon>Lactobacillales</taxon>
        <taxon>Lactobacillaceae</taxon>
        <taxon>Lactobacillus</taxon>
    </lineage>
</organism>
<evidence type="ECO:0000313" key="1">
    <source>
        <dbReference type="EMBL" id="KRL23215.1"/>
    </source>
</evidence>
<name>A0A0R1NT18_9LACO</name>
<comment type="caution">
    <text evidence="1">The sequence shown here is derived from an EMBL/GenBank/DDBJ whole genome shotgun (WGS) entry which is preliminary data.</text>
</comment>
<evidence type="ECO:0000313" key="2">
    <source>
        <dbReference type="Proteomes" id="UP000051311"/>
    </source>
</evidence>
<dbReference type="EMBL" id="AZEL01000026">
    <property type="protein sequence ID" value="KRL23215.1"/>
    <property type="molecule type" value="Genomic_DNA"/>
</dbReference>
<dbReference type="PATRIC" id="fig|1423748.3.peg.986"/>
<accession>A0A0R1NT18</accession>
<dbReference type="InterPro" id="IPR011256">
    <property type="entry name" value="Reg_factor_effector_dom_sf"/>
</dbReference>
<reference evidence="1 2" key="1">
    <citation type="journal article" date="2015" name="Genome Announc.">
        <title>Expanding the biotechnology potential of lactobacilli through comparative genomics of 213 strains and associated genera.</title>
        <authorList>
            <person name="Sun Z."/>
            <person name="Harris H.M."/>
            <person name="McCann A."/>
            <person name="Guo C."/>
            <person name="Argimon S."/>
            <person name="Zhang W."/>
            <person name="Yang X."/>
            <person name="Jeffery I.B."/>
            <person name="Cooney J.C."/>
            <person name="Kagawa T.F."/>
            <person name="Liu W."/>
            <person name="Song Y."/>
            <person name="Salvetti E."/>
            <person name="Wrobel A."/>
            <person name="Rasinkangas P."/>
            <person name="Parkhill J."/>
            <person name="Rea M.C."/>
            <person name="O'Sullivan O."/>
            <person name="Ritari J."/>
            <person name="Douillard F.P."/>
            <person name="Paul Ross R."/>
            <person name="Yang R."/>
            <person name="Briner A.E."/>
            <person name="Felis G.E."/>
            <person name="de Vos W.M."/>
            <person name="Barrangou R."/>
            <person name="Klaenhammer T.R."/>
            <person name="Caufield P.W."/>
            <person name="Cui Y."/>
            <person name="Zhang H."/>
            <person name="O'Toole P.W."/>
        </authorList>
    </citation>
    <scope>NUCLEOTIDE SEQUENCE [LARGE SCALE GENOMIC DNA]</scope>
    <source>
        <strain evidence="1 2">DSM 10532</strain>
    </source>
</reference>
<dbReference type="Proteomes" id="UP000051311">
    <property type="component" value="Unassembled WGS sequence"/>
</dbReference>
<sequence length="50" mass="5877">MAYDFKKEEKQFYRSGKKPELVDVPQMQYLAVRRSQSRGRRIQAGSTIVV</sequence>